<sequence>MTPKADAFLTPFTLAHTLPAADVQVQLRAAQPQLVSVQEKEDLLRSGVSYGTLLTPEEVPSGVQAAAYREALSRNGEQVGALLASLTAEILATYSRPVLVSLARAGTPVGCAMRRLARSWGLELPHHTLSIIRGSGIDRAALDAVRGLHPHGQLIFVDGWTGKGSISGALKESLPAGIPPRLAVLSDPAGVALHAATHDDLLLPHAALNATVCGLFSRTFLTPEGGLHAARIEEQLRGYDQTVEYLDALDAFTAPFAPDFHLPAGPRPQQPSEVVTALAAALGVTNPHLVKPSVGEATRVFLRRQPAHLLLREGNHPDTLHLQALAEAVRVPVTIHPTLPYLAAALIAPALIHSGGPR</sequence>
<keyword evidence="3" id="KW-0645">Protease</keyword>
<feature type="domain" description="PELOTA RNA-binding" evidence="2">
    <location>
        <begin position="271"/>
        <end position="348"/>
    </location>
</feature>
<dbReference type="InterPro" id="IPR048336">
    <property type="entry name" value="StiP-like"/>
</dbReference>
<gene>
    <name evidence="3" type="ORF">ACFFLM_21625</name>
</gene>
<evidence type="ECO:0000313" key="3">
    <source>
        <dbReference type="EMBL" id="MFB9994562.1"/>
    </source>
</evidence>
<keyword evidence="3" id="KW-0378">Hydrolase</keyword>
<dbReference type="InterPro" id="IPR028157">
    <property type="entry name" value="PELOTA_dom"/>
</dbReference>
<accession>A0ABV6B495</accession>
<organism evidence="3 4">
    <name type="scientific">Deinococcus oregonensis</name>
    <dbReference type="NCBI Taxonomy" id="1805970"/>
    <lineage>
        <taxon>Bacteria</taxon>
        <taxon>Thermotogati</taxon>
        <taxon>Deinococcota</taxon>
        <taxon>Deinococci</taxon>
        <taxon>Deinococcales</taxon>
        <taxon>Deinococcaceae</taxon>
        <taxon>Deinococcus</taxon>
    </lineage>
</organism>
<evidence type="ECO:0000313" key="4">
    <source>
        <dbReference type="Proteomes" id="UP001589733"/>
    </source>
</evidence>
<dbReference type="GO" id="GO:0006508">
    <property type="term" value="P:proteolysis"/>
    <property type="evidence" value="ECO:0007669"/>
    <property type="project" value="UniProtKB-KW"/>
</dbReference>
<name>A0ABV6B495_9DEIO</name>
<dbReference type="PIRSF" id="PIRSF020979">
    <property type="entry name" value="UCP020979"/>
    <property type="match status" value="1"/>
</dbReference>
<protein>
    <submittedName>
        <fullName evidence="3">Cysteine protease StiP domain-containing protein</fullName>
    </submittedName>
</protein>
<reference evidence="3 4" key="1">
    <citation type="submission" date="2024-09" db="EMBL/GenBank/DDBJ databases">
        <authorList>
            <person name="Sun Q."/>
            <person name="Mori K."/>
        </authorList>
    </citation>
    <scope>NUCLEOTIDE SEQUENCE [LARGE SCALE GENOMIC DNA]</scope>
    <source>
        <strain evidence="3 4">JCM 13503</strain>
    </source>
</reference>
<dbReference type="EMBL" id="JBHLYR010000063">
    <property type="protein sequence ID" value="MFB9994562.1"/>
    <property type="molecule type" value="Genomic_DNA"/>
</dbReference>
<dbReference type="InterPro" id="IPR011215">
    <property type="entry name" value="StiP_N"/>
</dbReference>
<dbReference type="Pfam" id="PF11202">
    <property type="entry name" value="StiP"/>
    <property type="match status" value="1"/>
</dbReference>
<proteinExistence type="predicted"/>
<evidence type="ECO:0000259" key="2">
    <source>
        <dbReference type="Pfam" id="PF15608"/>
    </source>
</evidence>
<keyword evidence="4" id="KW-1185">Reference proteome</keyword>
<dbReference type="Proteomes" id="UP001589733">
    <property type="component" value="Unassembled WGS sequence"/>
</dbReference>
<dbReference type="RefSeq" id="WP_380015606.1">
    <property type="nucleotide sequence ID" value="NZ_JBHLYR010000063.1"/>
</dbReference>
<dbReference type="GO" id="GO:0008233">
    <property type="term" value="F:peptidase activity"/>
    <property type="evidence" value="ECO:0007669"/>
    <property type="project" value="UniProtKB-KW"/>
</dbReference>
<dbReference type="Pfam" id="PF15608">
    <property type="entry name" value="PELOTA_1"/>
    <property type="match status" value="1"/>
</dbReference>
<feature type="domain" description="Cysteine protease StiP N-terminal" evidence="1">
    <location>
        <begin position="18"/>
        <end position="249"/>
    </location>
</feature>
<comment type="caution">
    <text evidence="3">The sequence shown here is derived from an EMBL/GenBank/DDBJ whole genome shotgun (WGS) entry which is preliminary data.</text>
</comment>
<evidence type="ECO:0000259" key="1">
    <source>
        <dbReference type="Pfam" id="PF11202"/>
    </source>
</evidence>